<dbReference type="AlphaFoldDB" id="Q63VU5"/>
<dbReference type="EMBL" id="BX571965">
    <property type="protein sequence ID" value="CAH35144.1"/>
    <property type="molecule type" value="Genomic_DNA"/>
</dbReference>
<dbReference type="Proteomes" id="UP000000605">
    <property type="component" value="Chromosome 1"/>
</dbReference>
<reference evidence="1 2" key="1">
    <citation type="journal article" date="2004" name="Proc. Natl. Acad. Sci. U.S.A.">
        <title>Genomic plasticity of the causative agent of melioidosis, Burkholderia pseudomallei.</title>
        <authorList>
            <person name="Holden M.T.G."/>
            <person name="Titball R.W."/>
            <person name="Peacock S.J."/>
            <person name="Cerdeno-Tarraga A.M."/>
            <person name="Atkins T."/>
            <person name="Crossman L.C."/>
            <person name="Pitt T."/>
            <person name="Churcher C."/>
            <person name="Mungall K."/>
            <person name="Bentley S.D."/>
            <person name="Sebaihia M."/>
            <person name="Thomson N.R."/>
            <person name="Bason N."/>
            <person name="Beacham I.R."/>
            <person name="Brooks K."/>
            <person name="Brown K.A."/>
            <person name="Brown N.F."/>
            <person name="Challis G.L."/>
            <person name="Cherevach I."/>
            <person name="Chillingworth T."/>
            <person name="Cronin A."/>
            <person name="Crosset B."/>
            <person name="Davis P."/>
            <person name="DeShazer D."/>
            <person name="Feltwell T."/>
            <person name="Fraser A."/>
            <person name="Hance Z."/>
            <person name="Hauser H."/>
            <person name="Holroyd S."/>
            <person name="Jagels K."/>
            <person name="Keith K.E."/>
            <person name="Maddison M."/>
            <person name="Moule S."/>
            <person name="Price C."/>
            <person name="Quail M.A."/>
            <person name="Rabbinowitsch E."/>
            <person name="Rutherford K."/>
            <person name="Sanders M."/>
            <person name="Simmonds M."/>
            <person name="Songsivilai S."/>
            <person name="Stevens K."/>
            <person name="Tumapa S."/>
            <person name="Vesaratchavest M."/>
            <person name="Whitehead S."/>
            <person name="Yeats C."/>
            <person name="Barrell B.G."/>
            <person name="Oyston P.C.F."/>
            <person name="Parkhill J."/>
        </authorList>
    </citation>
    <scope>NUCLEOTIDE SEQUENCE [LARGE SCALE GENOMIC DNA]</scope>
    <source>
        <strain evidence="1 2">K96243</strain>
    </source>
</reference>
<accession>Q63VU5</accession>
<evidence type="ECO:0000313" key="1">
    <source>
        <dbReference type="EMBL" id="CAH35144.1"/>
    </source>
</evidence>
<proteinExistence type="predicted"/>
<gene>
    <name evidence="1" type="ordered locus">BPSL1150</name>
</gene>
<dbReference type="PATRIC" id="fig|272560.51.peg.390"/>
<keyword evidence="2" id="KW-1185">Reference proteome</keyword>
<protein>
    <submittedName>
        <fullName evidence="1">Uncharacterized protein</fullName>
    </submittedName>
</protein>
<organism evidence="1 2">
    <name type="scientific">Burkholderia pseudomallei (strain K96243)</name>
    <dbReference type="NCBI Taxonomy" id="272560"/>
    <lineage>
        <taxon>Bacteria</taxon>
        <taxon>Pseudomonadati</taxon>
        <taxon>Pseudomonadota</taxon>
        <taxon>Betaproteobacteria</taxon>
        <taxon>Burkholderiales</taxon>
        <taxon>Burkholderiaceae</taxon>
        <taxon>Burkholderia</taxon>
        <taxon>pseudomallei group</taxon>
    </lineage>
</organism>
<evidence type="ECO:0000313" key="2">
    <source>
        <dbReference type="Proteomes" id="UP000000605"/>
    </source>
</evidence>
<dbReference type="RefSeq" id="WP_009936869.1">
    <property type="nucleotide sequence ID" value="NC_006350.1"/>
</dbReference>
<dbReference type="eggNOG" id="ENOG5031DFG">
    <property type="taxonomic scope" value="Bacteria"/>
</dbReference>
<dbReference type="KEGG" id="bps:BPSL1150"/>
<dbReference type="STRING" id="272560.BPSL1150"/>
<sequence length="83" mass="8894">MVDTIKSLDDALRESIDESNIAIEGFQRISDLLKVIEHLASANGIAHITTVAKEASLIALEYGDIASTGRGAFEASRKEVLHG</sequence>
<name>Q63VU5_BURPS</name>